<comment type="caution">
    <text evidence="1">The sequence shown here is derived from an EMBL/GenBank/DDBJ whole genome shotgun (WGS) entry which is preliminary data.</text>
</comment>
<reference evidence="1" key="1">
    <citation type="journal article" date="2020" name="mSystems">
        <title>Genome- and Community-Level Interaction Insights into Carbon Utilization and Element Cycling Functions of Hydrothermarchaeota in Hydrothermal Sediment.</title>
        <authorList>
            <person name="Zhou Z."/>
            <person name="Liu Y."/>
            <person name="Xu W."/>
            <person name="Pan J."/>
            <person name="Luo Z.H."/>
            <person name="Li M."/>
        </authorList>
    </citation>
    <scope>NUCLEOTIDE SEQUENCE [LARGE SCALE GENOMIC DNA]</scope>
    <source>
        <strain evidence="1">SpSt-735</strain>
    </source>
</reference>
<evidence type="ECO:0000313" key="1">
    <source>
        <dbReference type="EMBL" id="HGI43026.1"/>
    </source>
</evidence>
<proteinExistence type="predicted"/>
<protein>
    <submittedName>
        <fullName evidence="1">VapB-type antitoxin</fullName>
    </submittedName>
</protein>
<accession>A0A7C4FAJ8</accession>
<sequence length="83" mass="9692">MPTTISVTEDVKEALLRVASELQIKLGRRVDLNEAIRYLLSRNKRPDLLEEACKPAPGFEEAYRELVEGRREDEERARRKYGF</sequence>
<gene>
    <name evidence="1" type="ORF">ENV17_01390</name>
</gene>
<dbReference type="AlphaFoldDB" id="A0A7C4FAJ8"/>
<organism evidence="1">
    <name type="scientific">Thermofilum pendens</name>
    <dbReference type="NCBI Taxonomy" id="2269"/>
    <lineage>
        <taxon>Archaea</taxon>
        <taxon>Thermoproteota</taxon>
        <taxon>Thermoprotei</taxon>
        <taxon>Thermofilales</taxon>
        <taxon>Thermofilaceae</taxon>
        <taxon>Thermofilum</taxon>
    </lineage>
</organism>
<name>A0A7C4FAJ8_THEPE</name>
<dbReference type="EMBL" id="DTFI01000042">
    <property type="protein sequence ID" value="HGI43026.1"/>
    <property type="molecule type" value="Genomic_DNA"/>
</dbReference>